<dbReference type="InterPro" id="IPR011701">
    <property type="entry name" value="MFS"/>
</dbReference>
<dbReference type="InterPro" id="IPR020846">
    <property type="entry name" value="MFS_dom"/>
</dbReference>
<reference evidence="7 8" key="1">
    <citation type="submission" date="2018-11" db="EMBL/GenBank/DDBJ databases">
        <title>Sequencing the genomes of 1000 actinobacteria strains.</title>
        <authorList>
            <person name="Klenk H.-P."/>
        </authorList>
    </citation>
    <scope>NUCLEOTIDE SEQUENCE [LARGE SCALE GENOMIC DNA]</scope>
    <source>
        <strain evidence="7 8">DSM 44780</strain>
    </source>
</reference>
<evidence type="ECO:0000256" key="3">
    <source>
        <dbReference type="ARBA" id="ARBA00022989"/>
    </source>
</evidence>
<keyword evidence="4 5" id="KW-0472">Membrane</keyword>
<dbReference type="PANTHER" id="PTHR23508:SF3">
    <property type="entry name" value="SIALIC ACID TRANSPORTER NANT"/>
    <property type="match status" value="1"/>
</dbReference>
<evidence type="ECO:0000256" key="2">
    <source>
        <dbReference type="ARBA" id="ARBA00022692"/>
    </source>
</evidence>
<dbReference type="InterPro" id="IPR036259">
    <property type="entry name" value="MFS_trans_sf"/>
</dbReference>
<feature type="transmembrane region" description="Helical" evidence="5">
    <location>
        <begin position="92"/>
        <end position="112"/>
    </location>
</feature>
<dbReference type="RefSeq" id="WP_244256844.1">
    <property type="nucleotide sequence ID" value="NZ_RJVJ01000001.1"/>
</dbReference>
<feature type="transmembrane region" description="Helical" evidence="5">
    <location>
        <begin position="446"/>
        <end position="465"/>
    </location>
</feature>
<feature type="transmembrane region" description="Helical" evidence="5">
    <location>
        <begin position="61"/>
        <end position="85"/>
    </location>
</feature>
<evidence type="ECO:0000313" key="8">
    <source>
        <dbReference type="Proteomes" id="UP000267408"/>
    </source>
</evidence>
<feature type="transmembrane region" description="Helical" evidence="5">
    <location>
        <begin position="261"/>
        <end position="280"/>
    </location>
</feature>
<dbReference type="Gene3D" id="1.20.1250.20">
    <property type="entry name" value="MFS general substrate transporter like domains"/>
    <property type="match status" value="2"/>
</dbReference>
<feature type="transmembrane region" description="Helical" evidence="5">
    <location>
        <begin position="287"/>
        <end position="308"/>
    </location>
</feature>
<sequence>MDRPPRRTDPRHRPRWYRQVGRRGWTAFAAAWGGYVLDGFDFVLITLVLTEVRAEFGLDAVQAASLVSAAFVSRWLGGMLLGALGDRYGRRAAMTASILLFSLGTLACGLAGSYGALYAARLVVGLGMAGEYSASATYVMESWPERMRGRASGFLISGYSIGTVLAAQVYSQVVPALGWRWMFYLGVLPALFALWMRRALPEAEDWEEAIAETAARPNPFRPLFTRPDGTPSPGRAALHLGLAAGAFGALLVLFTGRVGDAAWPLALFAAGALGTLAVRLGSPGHRVLYLALTVTVFAGFLYTWPIQALLPTYLKTELHYTAGQVRDVLFWAGFGTAAGCVLAGFTGDRFGPARAYALTLTASLAFVFPVFAVHDDLLLLGVLLFLLQATSFGISGLLPRYLGGHLPVERRASGLGFVYNVGALGGAVAPLLGARLAEGRPLGQSLAVLTFGLSLLVVLLIGLDVPGRLHRLADRHPS</sequence>
<gene>
    <name evidence="7" type="ORF">EDD39_4120</name>
</gene>
<feature type="transmembrane region" description="Helical" evidence="5">
    <location>
        <begin position="414"/>
        <end position="434"/>
    </location>
</feature>
<evidence type="ECO:0000256" key="5">
    <source>
        <dbReference type="SAM" id="Phobius"/>
    </source>
</evidence>
<dbReference type="EMBL" id="RJVJ01000001">
    <property type="protein sequence ID" value="ROR45870.1"/>
    <property type="molecule type" value="Genomic_DNA"/>
</dbReference>
<accession>A0A8G1UL76</accession>
<dbReference type="NCBIfam" id="NF003024">
    <property type="entry name" value="PRK03893.1"/>
    <property type="match status" value="1"/>
</dbReference>
<dbReference type="SUPFAM" id="SSF103473">
    <property type="entry name" value="MFS general substrate transporter"/>
    <property type="match status" value="2"/>
</dbReference>
<proteinExistence type="predicted"/>
<feature type="domain" description="Major facilitator superfamily (MFS) profile" evidence="6">
    <location>
        <begin position="27"/>
        <end position="470"/>
    </location>
</feature>
<evidence type="ECO:0000256" key="4">
    <source>
        <dbReference type="ARBA" id="ARBA00023136"/>
    </source>
</evidence>
<name>A0A8G1UL76_9ACTN</name>
<feature type="transmembrane region" description="Helical" evidence="5">
    <location>
        <begin position="25"/>
        <end position="49"/>
    </location>
</feature>
<feature type="transmembrane region" description="Helical" evidence="5">
    <location>
        <begin position="328"/>
        <end position="346"/>
    </location>
</feature>
<evidence type="ECO:0000313" key="7">
    <source>
        <dbReference type="EMBL" id="ROR45870.1"/>
    </source>
</evidence>
<feature type="transmembrane region" description="Helical" evidence="5">
    <location>
        <begin position="353"/>
        <end position="372"/>
    </location>
</feature>
<keyword evidence="3 5" id="KW-1133">Transmembrane helix</keyword>
<protein>
    <submittedName>
        <fullName evidence="7">SHS family sialic acid transporter-like MFS transporter</fullName>
    </submittedName>
</protein>
<feature type="transmembrane region" description="Helical" evidence="5">
    <location>
        <begin position="378"/>
        <end position="402"/>
    </location>
</feature>
<comment type="subcellular location">
    <subcellularLocation>
        <location evidence="1">Cell membrane</location>
        <topology evidence="1">Multi-pass membrane protein</topology>
    </subcellularLocation>
</comment>
<organism evidence="7 8">
    <name type="scientific">Kitasatospora cineracea</name>
    <dbReference type="NCBI Taxonomy" id="88074"/>
    <lineage>
        <taxon>Bacteria</taxon>
        <taxon>Bacillati</taxon>
        <taxon>Actinomycetota</taxon>
        <taxon>Actinomycetes</taxon>
        <taxon>Kitasatosporales</taxon>
        <taxon>Streptomycetaceae</taxon>
        <taxon>Kitasatospora</taxon>
    </lineage>
</organism>
<comment type="caution">
    <text evidence="7">The sequence shown here is derived from an EMBL/GenBank/DDBJ whole genome shotgun (WGS) entry which is preliminary data.</text>
</comment>
<dbReference type="PROSITE" id="PS50850">
    <property type="entry name" value="MFS"/>
    <property type="match status" value="1"/>
</dbReference>
<dbReference type="CDD" id="cd17316">
    <property type="entry name" value="MFS_SV2_like"/>
    <property type="match status" value="1"/>
</dbReference>
<dbReference type="Proteomes" id="UP000267408">
    <property type="component" value="Unassembled WGS sequence"/>
</dbReference>
<dbReference type="GO" id="GO:0005886">
    <property type="term" value="C:plasma membrane"/>
    <property type="evidence" value="ECO:0007669"/>
    <property type="project" value="UniProtKB-SubCell"/>
</dbReference>
<evidence type="ECO:0000259" key="6">
    <source>
        <dbReference type="PROSITE" id="PS50850"/>
    </source>
</evidence>
<feature type="transmembrane region" description="Helical" evidence="5">
    <location>
        <begin position="236"/>
        <end position="255"/>
    </location>
</feature>
<dbReference type="AlphaFoldDB" id="A0A8G1UL76"/>
<evidence type="ECO:0000256" key="1">
    <source>
        <dbReference type="ARBA" id="ARBA00004651"/>
    </source>
</evidence>
<dbReference type="Pfam" id="PF07690">
    <property type="entry name" value="MFS_1"/>
    <property type="match status" value="1"/>
</dbReference>
<keyword evidence="2 5" id="KW-0812">Transmembrane</keyword>
<feature type="transmembrane region" description="Helical" evidence="5">
    <location>
        <begin position="177"/>
        <end position="196"/>
    </location>
</feature>
<dbReference type="PANTHER" id="PTHR23508">
    <property type="entry name" value="CARBOXYLIC ACID TRANSPORTER PROTEIN HOMOLOG"/>
    <property type="match status" value="1"/>
</dbReference>
<dbReference type="GO" id="GO:0046943">
    <property type="term" value="F:carboxylic acid transmembrane transporter activity"/>
    <property type="evidence" value="ECO:0007669"/>
    <property type="project" value="TreeGrafter"/>
</dbReference>